<proteinExistence type="predicted"/>
<evidence type="ECO:0000313" key="2">
    <source>
        <dbReference type="Proteomes" id="UP001443914"/>
    </source>
</evidence>
<dbReference type="AlphaFoldDB" id="A0AAW1J9B0"/>
<comment type="caution">
    <text evidence="1">The sequence shown here is derived from an EMBL/GenBank/DDBJ whole genome shotgun (WGS) entry which is preliminary data.</text>
</comment>
<keyword evidence="2" id="KW-1185">Reference proteome</keyword>
<protein>
    <submittedName>
        <fullName evidence="1">Uncharacterized protein</fullName>
    </submittedName>
</protein>
<dbReference type="EMBL" id="JBDFQZ010000008">
    <property type="protein sequence ID" value="KAK9699125.1"/>
    <property type="molecule type" value="Genomic_DNA"/>
</dbReference>
<evidence type="ECO:0000313" key="1">
    <source>
        <dbReference type="EMBL" id="KAK9699125.1"/>
    </source>
</evidence>
<organism evidence="1 2">
    <name type="scientific">Saponaria officinalis</name>
    <name type="common">Common soapwort</name>
    <name type="synonym">Lychnis saponaria</name>
    <dbReference type="NCBI Taxonomy" id="3572"/>
    <lineage>
        <taxon>Eukaryota</taxon>
        <taxon>Viridiplantae</taxon>
        <taxon>Streptophyta</taxon>
        <taxon>Embryophyta</taxon>
        <taxon>Tracheophyta</taxon>
        <taxon>Spermatophyta</taxon>
        <taxon>Magnoliopsida</taxon>
        <taxon>eudicotyledons</taxon>
        <taxon>Gunneridae</taxon>
        <taxon>Pentapetalae</taxon>
        <taxon>Caryophyllales</taxon>
        <taxon>Caryophyllaceae</taxon>
        <taxon>Caryophylleae</taxon>
        <taxon>Saponaria</taxon>
    </lineage>
</organism>
<accession>A0AAW1J9B0</accession>
<reference evidence="1" key="1">
    <citation type="submission" date="2024-03" db="EMBL/GenBank/DDBJ databases">
        <title>WGS assembly of Saponaria officinalis var. Norfolk2.</title>
        <authorList>
            <person name="Jenkins J."/>
            <person name="Shu S."/>
            <person name="Grimwood J."/>
            <person name="Barry K."/>
            <person name="Goodstein D."/>
            <person name="Schmutz J."/>
            <person name="Leebens-Mack J."/>
            <person name="Osbourn A."/>
        </authorList>
    </citation>
    <scope>NUCLEOTIDE SEQUENCE [LARGE SCALE GENOMIC DNA]</scope>
    <source>
        <strain evidence="1">JIC</strain>
    </source>
</reference>
<sequence>MPLVSWISICLPWSEGGFDKRELLSWNKALISKSLWQVTQGTNRLWMKWINAYHLGTMSIWKVQQRVSHSQSFRDLLKVRDEWVDNVGYVASAIQSLELCSVRGKLVLSAAFDAIRKKGDCGYQDLIEIHSTSRTISDSLLC</sequence>
<name>A0AAW1J9B0_SAPOF</name>
<dbReference type="Proteomes" id="UP001443914">
    <property type="component" value="Unassembled WGS sequence"/>
</dbReference>
<gene>
    <name evidence="1" type="ORF">RND81_08G154600</name>
</gene>